<reference evidence="2 3" key="1">
    <citation type="journal article" date="2015" name="Nat. Commun.">
        <title>Lucilia cuprina genome unlocks parasitic fly biology to underpin future interventions.</title>
        <authorList>
            <person name="Anstead C.A."/>
            <person name="Korhonen P.K."/>
            <person name="Young N.D."/>
            <person name="Hall R.S."/>
            <person name="Jex A.R."/>
            <person name="Murali S.C."/>
            <person name="Hughes D.S."/>
            <person name="Lee S.F."/>
            <person name="Perry T."/>
            <person name="Stroehlein A.J."/>
            <person name="Ansell B.R."/>
            <person name="Breugelmans B."/>
            <person name="Hofmann A."/>
            <person name="Qu J."/>
            <person name="Dugan S."/>
            <person name="Lee S.L."/>
            <person name="Chao H."/>
            <person name="Dinh H."/>
            <person name="Han Y."/>
            <person name="Doddapaneni H.V."/>
            <person name="Worley K.C."/>
            <person name="Muzny D.M."/>
            <person name="Ioannidis P."/>
            <person name="Waterhouse R.M."/>
            <person name="Zdobnov E.M."/>
            <person name="James P.J."/>
            <person name="Bagnall N.H."/>
            <person name="Kotze A.C."/>
            <person name="Gibbs R.A."/>
            <person name="Richards S."/>
            <person name="Batterham P."/>
            <person name="Gasser R.B."/>
        </authorList>
    </citation>
    <scope>NUCLEOTIDE SEQUENCE [LARGE SCALE GENOMIC DNA]</scope>
    <source>
        <strain evidence="2 3">LS</strain>
        <tissue evidence="2">Full body</tissue>
    </source>
</reference>
<keyword evidence="1" id="KW-0732">Signal</keyword>
<evidence type="ECO:0000313" key="3">
    <source>
        <dbReference type="Proteomes" id="UP000037069"/>
    </source>
</evidence>
<dbReference type="AlphaFoldDB" id="A0A0L0CQN4"/>
<organism evidence="2 3">
    <name type="scientific">Lucilia cuprina</name>
    <name type="common">Green bottle fly</name>
    <name type="synonym">Australian sheep blowfly</name>
    <dbReference type="NCBI Taxonomy" id="7375"/>
    <lineage>
        <taxon>Eukaryota</taxon>
        <taxon>Metazoa</taxon>
        <taxon>Ecdysozoa</taxon>
        <taxon>Arthropoda</taxon>
        <taxon>Hexapoda</taxon>
        <taxon>Insecta</taxon>
        <taxon>Pterygota</taxon>
        <taxon>Neoptera</taxon>
        <taxon>Endopterygota</taxon>
        <taxon>Diptera</taxon>
        <taxon>Brachycera</taxon>
        <taxon>Muscomorpha</taxon>
        <taxon>Oestroidea</taxon>
        <taxon>Calliphoridae</taxon>
        <taxon>Luciliinae</taxon>
        <taxon>Lucilia</taxon>
    </lineage>
</organism>
<feature type="chain" id="PRO_5005536451" evidence="1">
    <location>
        <begin position="29"/>
        <end position="160"/>
    </location>
</feature>
<sequence length="160" mass="17275">MIVIQRYKNQVTIELLLLIRCSFVSVNATAAAAAAANFADVGDAFLDAAAIVGLYSETFETETNIPSSNNNNNHPTNHSSIHFFIVSSITYASLLLNLTPSSSSSLLSSSVVSNARESIYQIQLLLTQLMVFERIRMGPGSSVNRCSTELDPIAAQPTNF</sequence>
<protein>
    <submittedName>
        <fullName evidence="2">Uncharacterized protein</fullName>
    </submittedName>
</protein>
<feature type="signal peptide" evidence="1">
    <location>
        <begin position="1"/>
        <end position="28"/>
    </location>
</feature>
<gene>
    <name evidence="2" type="ORF">FF38_09164</name>
</gene>
<proteinExistence type="predicted"/>
<accession>A0A0L0CQN4</accession>
<evidence type="ECO:0000313" key="2">
    <source>
        <dbReference type="EMBL" id="KNC34685.1"/>
    </source>
</evidence>
<comment type="caution">
    <text evidence="2">The sequence shown here is derived from an EMBL/GenBank/DDBJ whole genome shotgun (WGS) entry which is preliminary data.</text>
</comment>
<dbReference type="Proteomes" id="UP000037069">
    <property type="component" value="Unassembled WGS sequence"/>
</dbReference>
<name>A0A0L0CQN4_LUCCU</name>
<evidence type="ECO:0000256" key="1">
    <source>
        <dbReference type="SAM" id="SignalP"/>
    </source>
</evidence>
<keyword evidence="3" id="KW-1185">Reference proteome</keyword>
<dbReference type="EMBL" id="JRES01000036">
    <property type="protein sequence ID" value="KNC34685.1"/>
    <property type="molecule type" value="Genomic_DNA"/>
</dbReference>